<feature type="compositionally biased region" description="Acidic residues" evidence="1">
    <location>
        <begin position="158"/>
        <end position="185"/>
    </location>
</feature>
<feature type="region of interest" description="Disordered" evidence="1">
    <location>
        <begin position="621"/>
        <end position="647"/>
    </location>
</feature>
<reference evidence="2" key="1">
    <citation type="submission" date="2020-11" db="EMBL/GenBank/DDBJ databases">
        <title>Kefir isolates.</title>
        <authorList>
            <person name="Marcisauskas S."/>
            <person name="Kim Y."/>
            <person name="Blasche S."/>
        </authorList>
    </citation>
    <scope>NUCLEOTIDE SEQUENCE</scope>
    <source>
        <strain evidence="2">Olga-1</strain>
    </source>
</reference>
<name>A0A9P6WP48_9ASCO</name>
<gene>
    <name evidence="2" type="ORF">C6P40_001904</name>
</gene>
<feature type="compositionally biased region" description="Acidic residues" evidence="1">
    <location>
        <begin position="621"/>
        <end position="644"/>
    </location>
</feature>
<feature type="compositionally biased region" description="Basic and acidic residues" evidence="1">
    <location>
        <begin position="685"/>
        <end position="700"/>
    </location>
</feature>
<keyword evidence="3" id="KW-1185">Reference proteome</keyword>
<evidence type="ECO:0000256" key="1">
    <source>
        <dbReference type="SAM" id="MobiDB-lite"/>
    </source>
</evidence>
<feature type="compositionally biased region" description="Basic and acidic residues" evidence="1">
    <location>
        <begin position="787"/>
        <end position="798"/>
    </location>
</feature>
<feature type="compositionally biased region" description="Basic residues" evidence="1">
    <location>
        <begin position="515"/>
        <end position="531"/>
    </location>
</feature>
<feature type="region of interest" description="Disordered" evidence="1">
    <location>
        <begin position="141"/>
        <end position="204"/>
    </location>
</feature>
<feature type="compositionally biased region" description="Basic and acidic residues" evidence="1">
    <location>
        <begin position="186"/>
        <end position="196"/>
    </location>
</feature>
<feature type="region of interest" description="Disordered" evidence="1">
    <location>
        <begin position="777"/>
        <end position="798"/>
    </location>
</feature>
<comment type="caution">
    <text evidence="2">The sequence shown here is derived from an EMBL/GenBank/DDBJ whole genome shotgun (WGS) entry which is preliminary data.</text>
</comment>
<accession>A0A9P6WP48</accession>
<evidence type="ECO:0000313" key="2">
    <source>
        <dbReference type="EMBL" id="KAG0690681.1"/>
    </source>
</evidence>
<proteinExistence type="predicted"/>
<feature type="region of interest" description="Disordered" evidence="1">
    <location>
        <begin position="684"/>
        <end position="739"/>
    </location>
</feature>
<dbReference type="AlphaFoldDB" id="A0A9P6WP48"/>
<feature type="compositionally biased region" description="Basic and acidic residues" evidence="1">
    <location>
        <begin position="533"/>
        <end position="554"/>
    </location>
</feature>
<organism evidence="2 3">
    <name type="scientific">Pichia californica</name>
    <dbReference type="NCBI Taxonomy" id="460514"/>
    <lineage>
        <taxon>Eukaryota</taxon>
        <taxon>Fungi</taxon>
        <taxon>Dikarya</taxon>
        <taxon>Ascomycota</taxon>
        <taxon>Saccharomycotina</taxon>
        <taxon>Pichiomycetes</taxon>
        <taxon>Pichiales</taxon>
        <taxon>Pichiaceae</taxon>
        <taxon>Pichia</taxon>
    </lineage>
</organism>
<sequence>MMQKSISEDSHTFNIENIHGIDNLNDLHLNQLNSQLRYELRNLSTDVDVELNISGDEADYGDEIEDVDDNEGDEEVNEYDAEDVNYTSDINNTIRMKRSNIRSSKSDHNTIEHALGVAFSESESEPFKKYIKSIVDRGHKEINGNNPTHSNIPIPFDNENENDDLYNVNDDGDDDNDDEEEDNDENQYHHIQSEGKDDYEENKKRKNKRQYLLNNININGSMPVDDKVRALKKIKIQNTTNNQISIENNKDNSIVLKRNIMDNQITSKSIKSLNGNDSDSSNGVKKCSRCRMKRLQESSEDLEKYQTCMQCRERRKVRDRKPRVLVKLPNLSDDWKTFISKVELNNVIDLQQHNYRAYTDISEFPRFQPDDLTTPIMQAIGEKIVVKYIHPLQDVTGFKFAVRDHHNPSLVDHNRAKKITWMFICSQDKFRRRKSRSENKRQVSNRLKTEECCSKITLSYDLVYGIVQISYNHKHHNPLKSEDLNRFNGRSEYRSEPNMSNISRHNHNYIHSHNIHHQHHHHHHPHHHSHSHSQTDIRGDNSTEAEDINRDGHIDGGIGDESLKGDGDNENKKIEIIDREVVEAAAAAVAAVAASRVNEEAAVVNSEFGEHFDGINIIGVEEEDENEEDDDDDDDVEDDVDDVDGVNVGVDVGVSVSVDDVDIDVDDVAEIAKLLKQVQQAQSRRLSELEEQQRGHRDDFNNDNEEHDESRDDNVNNNNSDDDNNNNNNNNDDDDIHGHAIRDGQRHQEERENVGDVRDGDSHFLINQSLLEQVREQVGSSLDGDEHEIKRVSEMEDE</sequence>
<protein>
    <submittedName>
        <fullName evidence="2">Uncharacterized protein</fullName>
    </submittedName>
</protein>
<evidence type="ECO:0000313" key="3">
    <source>
        <dbReference type="Proteomes" id="UP000697127"/>
    </source>
</evidence>
<feature type="region of interest" description="Disordered" evidence="1">
    <location>
        <begin position="515"/>
        <end position="569"/>
    </location>
</feature>
<dbReference type="EMBL" id="PUHW01000022">
    <property type="protein sequence ID" value="KAG0690681.1"/>
    <property type="molecule type" value="Genomic_DNA"/>
</dbReference>
<dbReference type="Proteomes" id="UP000697127">
    <property type="component" value="Unassembled WGS sequence"/>
</dbReference>
<feature type="compositionally biased region" description="Low complexity" evidence="1">
    <location>
        <begin position="715"/>
        <end position="730"/>
    </location>
</feature>